<gene>
    <name evidence="3" type="ORF">FCALED_LOCUS6360</name>
</gene>
<dbReference type="InterPro" id="IPR029063">
    <property type="entry name" value="SAM-dependent_MTases_sf"/>
</dbReference>
<sequence length="315" mass="35642">MEDNGMLSDYSDDTESTGAEPKENDYCFIDKSTYTYIDGRKYNKKYELPADDEEVTREQLQHYLMRFVWQTNFSAPVDKLLKESSNVLDVGCGPGTWLLEMASEYPESKFMGIDISDVFPTECMPRNADFQTADILESLPFNDNTYDFVFMRFLITAIPEDKWTSQVIPELIRVTKPGGWIELMESDCKLVNEGPNTKKLTDAIIIALKSRNINGNAGNLLPGFLGSSTGIDKSSITHETNGGPIGNWGGKAGVLSIDTSCISFRSLKSLVMRYNPDVEENYFYNLVDSYSKEVEEYETSWKTHRVFARKALKAN</sequence>
<dbReference type="EMBL" id="CAJVPQ010001498">
    <property type="protein sequence ID" value="CAG8556042.1"/>
    <property type="molecule type" value="Genomic_DNA"/>
</dbReference>
<dbReference type="AlphaFoldDB" id="A0A9N9FTA9"/>
<feature type="domain" description="Methyltransferase" evidence="2">
    <location>
        <begin position="87"/>
        <end position="179"/>
    </location>
</feature>
<dbReference type="OrthoDB" id="2013972at2759"/>
<accession>A0A9N9FTA9</accession>
<evidence type="ECO:0000256" key="1">
    <source>
        <dbReference type="SAM" id="MobiDB-lite"/>
    </source>
</evidence>
<feature type="region of interest" description="Disordered" evidence="1">
    <location>
        <begin position="1"/>
        <end position="23"/>
    </location>
</feature>
<evidence type="ECO:0000313" key="4">
    <source>
        <dbReference type="Proteomes" id="UP000789570"/>
    </source>
</evidence>
<name>A0A9N9FTA9_9GLOM</name>
<evidence type="ECO:0000313" key="3">
    <source>
        <dbReference type="EMBL" id="CAG8556042.1"/>
    </source>
</evidence>
<reference evidence="3" key="1">
    <citation type="submission" date="2021-06" db="EMBL/GenBank/DDBJ databases">
        <authorList>
            <person name="Kallberg Y."/>
            <person name="Tangrot J."/>
            <person name="Rosling A."/>
        </authorList>
    </citation>
    <scope>NUCLEOTIDE SEQUENCE</scope>
    <source>
        <strain evidence="3">UK204</strain>
    </source>
</reference>
<dbReference type="Pfam" id="PF13649">
    <property type="entry name" value="Methyltransf_25"/>
    <property type="match status" value="1"/>
</dbReference>
<organism evidence="3 4">
    <name type="scientific">Funneliformis caledonium</name>
    <dbReference type="NCBI Taxonomy" id="1117310"/>
    <lineage>
        <taxon>Eukaryota</taxon>
        <taxon>Fungi</taxon>
        <taxon>Fungi incertae sedis</taxon>
        <taxon>Mucoromycota</taxon>
        <taxon>Glomeromycotina</taxon>
        <taxon>Glomeromycetes</taxon>
        <taxon>Glomerales</taxon>
        <taxon>Glomeraceae</taxon>
        <taxon>Funneliformis</taxon>
    </lineage>
</organism>
<dbReference type="SUPFAM" id="SSF53335">
    <property type="entry name" value="S-adenosyl-L-methionine-dependent methyltransferases"/>
    <property type="match status" value="1"/>
</dbReference>
<evidence type="ECO:0000259" key="2">
    <source>
        <dbReference type="Pfam" id="PF13649"/>
    </source>
</evidence>
<dbReference type="Proteomes" id="UP000789570">
    <property type="component" value="Unassembled WGS sequence"/>
</dbReference>
<dbReference type="Gene3D" id="3.40.50.150">
    <property type="entry name" value="Vaccinia Virus protein VP39"/>
    <property type="match status" value="1"/>
</dbReference>
<protein>
    <submittedName>
        <fullName evidence="3">8727_t:CDS:1</fullName>
    </submittedName>
</protein>
<keyword evidence="4" id="KW-1185">Reference proteome</keyword>
<dbReference type="PANTHER" id="PTHR43591">
    <property type="entry name" value="METHYLTRANSFERASE"/>
    <property type="match status" value="1"/>
</dbReference>
<comment type="caution">
    <text evidence="3">The sequence shown here is derived from an EMBL/GenBank/DDBJ whole genome shotgun (WGS) entry which is preliminary data.</text>
</comment>
<proteinExistence type="predicted"/>
<dbReference type="CDD" id="cd02440">
    <property type="entry name" value="AdoMet_MTases"/>
    <property type="match status" value="1"/>
</dbReference>
<dbReference type="InterPro" id="IPR041698">
    <property type="entry name" value="Methyltransf_25"/>
</dbReference>